<dbReference type="EMBL" id="JAKWBI020001106">
    <property type="protein sequence ID" value="KAJ2891415.1"/>
    <property type="molecule type" value="Genomic_DNA"/>
</dbReference>
<feature type="compositionally biased region" description="Polar residues" evidence="1">
    <location>
        <begin position="37"/>
        <end position="47"/>
    </location>
</feature>
<gene>
    <name evidence="2" type="ORF">MKZ38_000468</name>
</gene>
<accession>A0AAD5RFA0</accession>
<organism evidence="2 3">
    <name type="scientific">Zalerion maritima</name>
    <dbReference type="NCBI Taxonomy" id="339359"/>
    <lineage>
        <taxon>Eukaryota</taxon>
        <taxon>Fungi</taxon>
        <taxon>Dikarya</taxon>
        <taxon>Ascomycota</taxon>
        <taxon>Pezizomycotina</taxon>
        <taxon>Sordariomycetes</taxon>
        <taxon>Lulworthiomycetidae</taxon>
        <taxon>Lulworthiales</taxon>
        <taxon>Lulworthiaceae</taxon>
        <taxon>Zalerion</taxon>
    </lineage>
</organism>
<comment type="caution">
    <text evidence="2">The sequence shown here is derived from an EMBL/GenBank/DDBJ whole genome shotgun (WGS) entry which is preliminary data.</text>
</comment>
<feature type="region of interest" description="Disordered" evidence="1">
    <location>
        <begin position="1"/>
        <end position="49"/>
    </location>
</feature>
<dbReference type="Proteomes" id="UP001201980">
    <property type="component" value="Unassembled WGS sequence"/>
</dbReference>
<reference evidence="2" key="1">
    <citation type="submission" date="2022-07" db="EMBL/GenBank/DDBJ databases">
        <title>Draft genome sequence of Zalerion maritima ATCC 34329, a (micro)plastics degrading marine fungus.</title>
        <authorList>
            <person name="Paco A."/>
            <person name="Goncalves M.F.M."/>
            <person name="Rocha-Santos T.A.P."/>
            <person name="Alves A."/>
        </authorList>
    </citation>
    <scope>NUCLEOTIDE SEQUENCE</scope>
    <source>
        <strain evidence="2">ATCC 34329</strain>
    </source>
</reference>
<evidence type="ECO:0000313" key="2">
    <source>
        <dbReference type="EMBL" id="KAJ2891415.1"/>
    </source>
</evidence>
<sequence length="328" mass="36413">MVVETRAASSKRRLLETRESSGISGAADEAFKDTQVSKKTTSQQSNLPLRKRQAIETTRQPRRARAFVSRLLSKRKPAAKIFGDAPSQSSTASSSRATISTKTTKVKELKRECTVCLESFPQGDSYKCSVCGDGSVCPDCIRDQAKRSVASKKPNAMMNCWLCHAPIPVSAMPADVKREANPQDVFRYHNMVMEMLDDQRIYCPKARCSTYITPRLYASTRPSVLQVHRRVEGGLDPKSLGFWEHFKAIKEKIACCPTCFTLVCTTCRLEHHGEGAICDPKSLKKEAKNAWHGHANVSASTESTAHNDWQEKVSPGMIGGELGTWKEQ</sequence>
<proteinExistence type="predicted"/>
<name>A0AAD5RFA0_9PEZI</name>
<evidence type="ECO:0000313" key="3">
    <source>
        <dbReference type="Proteomes" id="UP001201980"/>
    </source>
</evidence>
<evidence type="ECO:0000256" key="1">
    <source>
        <dbReference type="SAM" id="MobiDB-lite"/>
    </source>
</evidence>
<keyword evidence="3" id="KW-1185">Reference proteome</keyword>
<protein>
    <submittedName>
        <fullName evidence="2">Uncharacterized protein</fullName>
    </submittedName>
</protein>
<dbReference type="AlphaFoldDB" id="A0AAD5RFA0"/>